<comment type="similarity">
    <text evidence="1">Belongs to the tpcK family.</text>
</comment>
<keyword evidence="4" id="KW-1185">Reference proteome</keyword>
<dbReference type="AlphaFoldDB" id="A0A086TCF1"/>
<organism evidence="3 4">
    <name type="scientific">Hapsidospora chrysogenum (strain ATCC 11550 / CBS 779.69 / DSM 880 / IAM 14645 / JCM 23072 / IMI 49137)</name>
    <name type="common">Acremonium chrysogenum</name>
    <dbReference type="NCBI Taxonomy" id="857340"/>
    <lineage>
        <taxon>Eukaryota</taxon>
        <taxon>Fungi</taxon>
        <taxon>Dikarya</taxon>
        <taxon>Ascomycota</taxon>
        <taxon>Pezizomycotina</taxon>
        <taxon>Sordariomycetes</taxon>
        <taxon>Hypocreomycetidae</taxon>
        <taxon>Hypocreales</taxon>
        <taxon>Bionectriaceae</taxon>
        <taxon>Hapsidospora</taxon>
    </lineage>
</organism>
<name>A0A086TCF1_HAPC1</name>
<accession>A0A086TCF1</accession>
<proteinExistence type="inferred from homology"/>
<gene>
    <name evidence="3" type="ORF">ACRE_021360</name>
</gene>
<evidence type="ECO:0000256" key="1">
    <source>
        <dbReference type="ARBA" id="ARBA00005986"/>
    </source>
</evidence>
<dbReference type="Proteomes" id="UP000029964">
    <property type="component" value="Unassembled WGS sequence"/>
</dbReference>
<dbReference type="HOGENOM" id="CLU_115019_0_1_1"/>
<dbReference type="OrthoDB" id="3454835at2759"/>
<comment type="caution">
    <text evidence="3">The sequence shown here is derived from an EMBL/GenBank/DDBJ whole genome shotgun (WGS) entry which is preliminary data.</text>
</comment>
<dbReference type="GO" id="GO:0016491">
    <property type="term" value="F:oxidoreductase activity"/>
    <property type="evidence" value="ECO:0007669"/>
    <property type="project" value="InterPro"/>
</dbReference>
<reference evidence="4" key="1">
    <citation type="journal article" date="2014" name="Genome Announc.">
        <title>Genome sequence and annotation of Acremonium chrysogenum, producer of the beta-lactam antibiotic cephalosporin C.</title>
        <authorList>
            <person name="Terfehr D."/>
            <person name="Dahlmann T.A."/>
            <person name="Specht T."/>
            <person name="Zadra I."/>
            <person name="Kuernsteiner H."/>
            <person name="Kueck U."/>
        </authorList>
    </citation>
    <scope>NUCLEOTIDE SEQUENCE [LARGE SCALE GENOMIC DNA]</scope>
    <source>
        <strain evidence="4">ATCC 11550 / CBS 779.69 / DSM 880 / IAM 14645 / JCM 23072 / IMI 49137</strain>
    </source>
</reference>
<evidence type="ECO:0000259" key="2">
    <source>
        <dbReference type="Pfam" id="PF07110"/>
    </source>
</evidence>
<dbReference type="InterPro" id="IPR009799">
    <property type="entry name" value="EthD_dom"/>
</dbReference>
<feature type="domain" description="EthD" evidence="2">
    <location>
        <begin position="17"/>
        <end position="107"/>
    </location>
</feature>
<dbReference type="STRING" id="857340.A0A086TCF1"/>
<protein>
    <recommendedName>
        <fullName evidence="2">EthD domain-containing protein</fullName>
    </recommendedName>
</protein>
<dbReference type="InterPro" id="IPR011008">
    <property type="entry name" value="Dimeric_a/b-barrel"/>
</dbReference>
<evidence type="ECO:0000313" key="4">
    <source>
        <dbReference type="Proteomes" id="UP000029964"/>
    </source>
</evidence>
<sequence length="140" mass="16528">MSHTEKLIRITTLIPRKKGMTREEFYKHWTTVHGPLVLDFMMRHGVVEYRQYHTTPEMKALGDAMAKANGRPMLEFDGMSDAYVRDFKTFEEAFKDPEYAEKIRPDELACFDVDNIQMTIGYDYWIVENGRPVTEHARKF</sequence>
<dbReference type="Gene3D" id="3.30.70.100">
    <property type="match status" value="1"/>
</dbReference>
<dbReference type="SUPFAM" id="SSF54909">
    <property type="entry name" value="Dimeric alpha+beta barrel"/>
    <property type="match status" value="1"/>
</dbReference>
<dbReference type="EMBL" id="JPKY01000013">
    <property type="protein sequence ID" value="KFH47033.1"/>
    <property type="molecule type" value="Genomic_DNA"/>
</dbReference>
<evidence type="ECO:0000313" key="3">
    <source>
        <dbReference type="EMBL" id="KFH47033.1"/>
    </source>
</evidence>
<dbReference type="Pfam" id="PF07110">
    <property type="entry name" value="EthD"/>
    <property type="match status" value="1"/>
</dbReference>